<dbReference type="EMBL" id="CP041764">
    <property type="protein sequence ID" value="QHA86872.1"/>
    <property type="molecule type" value="Genomic_DNA"/>
</dbReference>
<evidence type="ECO:0000313" key="2">
    <source>
        <dbReference type="Proteomes" id="UP000430368"/>
    </source>
</evidence>
<gene>
    <name evidence="1" type="ORF">FO014_07830</name>
</gene>
<accession>A0ABX6GKU5</accession>
<organism evidence="1 2">
    <name type="scientific">Serratia rhizosphaerae</name>
    <dbReference type="NCBI Taxonomy" id="2597702"/>
    <lineage>
        <taxon>Bacteria</taxon>
        <taxon>Pseudomonadati</taxon>
        <taxon>Pseudomonadota</taxon>
        <taxon>Gammaproteobacteria</taxon>
        <taxon>Enterobacterales</taxon>
        <taxon>Yersiniaceae</taxon>
        <taxon>Serratia</taxon>
    </lineage>
</organism>
<dbReference type="RefSeq" id="WP_160028791.1">
    <property type="nucleotide sequence ID" value="NZ_CP041764.1"/>
</dbReference>
<proteinExistence type="predicted"/>
<dbReference type="PROSITE" id="PS51257">
    <property type="entry name" value="PROKAR_LIPOPROTEIN"/>
    <property type="match status" value="1"/>
</dbReference>
<protein>
    <recommendedName>
        <fullName evidence="3">Lipoprotein</fullName>
    </recommendedName>
</protein>
<evidence type="ECO:0000313" key="1">
    <source>
        <dbReference type="EMBL" id="QHA86872.1"/>
    </source>
</evidence>
<reference evidence="1 2" key="1">
    <citation type="submission" date="2019-07" db="EMBL/GenBank/DDBJ databases">
        <title>Serratia dokdonensis sp. nov., an elicitor of systemic resistance in Nicotiana Tabacum.</title>
        <authorList>
            <person name="Son J.-S."/>
            <person name="Hwang Y.-J."/>
            <person name="Lee S.-Y."/>
            <person name="Ghim S.-Y."/>
        </authorList>
    </citation>
    <scope>NUCLEOTIDE SEQUENCE [LARGE SCALE GENOMIC DNA]</scope>
    <source>
        <strain evidence="1 2">KUDC3025</strain>
    </source>
</reference>
<keyword evidence="2" id="KW-1185">Reference proteome</keyword>
<dbReference type="Proteomes" id="UP000430368">
    <property type="component" value="Chromosome"/>
</dbReference>
<evidence type="ECO:0008006" key="3">
    <source>
        <dbReference type="Google" id="ProtNLM"/>
    </source>
</evidence>
<name>A0ABX6GKU5_9GAMM</name>
<sequence length="133" mass="14975">MIKRTKIFSIVFITILLFGCYKVASVAMTDSTDYSRADWLAYKLIAPDEVNNAPFLTDDTVIHFRAADGASPQIDEIEYGKNVDEAVLVDYLESLGYRHVDDPVFGKRWAQESSGRSAYIAKTEDAIKLTFTH</sequence>